<dbReference type="InterPro" id="IPR035398">
    <property type="entry name" value="Bac_rhamnosid_C"/>
</dbReference>
<dbReference type="PANTHER" id="PTHR33307:SF6">
    <property type="entry name" value="ALPHA-RHAMNOSIDASE (EUROFUNG)-RELATED"/>
    <property type="match status" value="1"/>
</dbReference>
<dbReference type="InterPro" id="IPR013783">
    <property type="entry name" value="Ig-like_fold"/>
</dbReference>
<evidence type="ECO:0000256" key="2">
    <source>
        <dbReference type="ARBA" id="ARBA00012652"/>
    </source>
</evidence>
<comment type="catalytic activity">
    <reaction evidence="1">
        <text>Hydrolysis of terminal non-reducing alpha-L-rhamnose residues in alpha-L-rhamnosides.</text>
        <dbReference type="EC" id="3.2.1.40"/>
    </reaction>
</comment>
<dbReference type="InterPro" id="IPR008902">
    <property type="entry name" value="Rhamnosid_concanavalin"/>
</dbReference>
<dbReference type="Gene3D" id="2.60.120.260">
    <property type="entry name" value="Galactose-binding domain-like"/>
    <property type="match status" value="2"/>
</dbReference>
<sequence>MEIVGLTVEHRDNPQGIDASSPRLGWKLVSEGRAKVQRAYRILVAGSRERLSAGEGDVWDSGKVASGQSTHVAYGGQPLSSGKAYYWKVRVWDEKGVPSRWSDTGQWSMGLLDAGEWNGEWIGYNVPEGEFGQAACCLRKTFVLLRPVRRAMLYATALGLYEIFLGDSRVGCEYLTPGWTNYSNRVLYQSYDVTERLASGANAIAVLLGAGWYSGHVAHIEPGFYGRSPSLLLRLAVEHDDGSRTDIVSDGSWKVSRGGIVYSDLIMGETCDARLEPTGWRHAGFDDSTWPFANVMEPYAGRIQAPKDDGVRIAQTITPIAVNELGAGRYIVDMGQNMAGWVRLKAEGQAGDTIKLRFAEMLDGDGVIYTASLRSAKQQDEFILAGGAPETFEPHFTYHGFRFVEIEGYPGELSADSVEGVVLHSGASLTGRLETGHSGVNRLHSNAAWSMRGNFISVPTDCPQRDERLGWLGDAQIFARTATFMGNVAAFYEKWMEDVEADQFPSGAFPDIAPYMPFVGGGTAGWGDAGVIVPWTVYQVYGDPEILRRHFDAMIRWIAYLQDTCTDLIRPDEGYGDWLSIGAETPKDVLATAYFGYSVKLTAAAAEAIGKQEEAERLQSLFCDIREAFIREFVTSDGRVKGETQAGYVLALHMDLLPIDLRPLAAARLAGDIESKGRHLSTGFLGVGYLLPVLSEAGYTDLAYGLLLQDTFPSWLYSVRNGATTIWERWDGWTAENGFQDPGMNSFNHYSLGSVAEWMYRYMAGIDLKPDRPGYSDFSIYPRLSETIGHCRAEFESVYGTIVSEWRIEGGSVSLCVSVPVNACATLYVPVLDNRISGLEAVTESGKPVMQAESFEFQGFEDNRAMFRLGSGNYSFVSRFR</sequence>
<dbReference type="EMBL" id="JASKHM010000001">
    <property type="protein sequence ID" value="MEQ4481392.1"/>
    <property type="molecule type" value="Genomic_DNA"/>
</dbReference>
<reference evidence="8 9" key="1">
    <citation type="journal article" date="2023" name="Genome Announc.">
        <title>Pan-Genome Analyses of the Genus Cohnella and Proposal of the Novel Species Cohnella silvisoli sp. nov., Isolated from Forest Soil.</title>
        <authorList>
            <person name="Wang C."/>
            <person name="Mao L."/>
            <person name="Bao G."/>
            <person name="Zhu H."/>
        </authorList>
    </citation>
    <scope>NUCLEOTIDE SEQUENCE [LARGE SCALE GENOMIC DNA]</scope>
    <source>
        <strain evidence="8 9">NL03-T5-1</strain>
    </source>
</reference>
<evidence type="ECO:0000259" key="7">
    <source>
        <dbReference type="Pfam" id="PF17390"/>
    </source>
</evidence>
<comment type="caution">
    <text evidence="8">The sequence shown here is derived from an EMBL/GenBank/DDBJ whole genome shotgun (WGS) entry which is preliminary data.</text>
</comment>
<dbReference type="EC" id="3.2.1.40" evidence="2"/>
<dbReference type="Gene3D" id="2.60.40.10">
    <property type="entry name" value="Immunoglobulins"/>
    <property type="match status" value="1"/>
</dbReference>
<dbReference type="Pfam" id="PF08531">
    <property type="entry name" value="Bac_rhamnosid_N"/>
    <property type="match status" value="1"/>
</dbReference>
<dbReference type="PIRSF" id="PIRSF010631">
    <property type="entry name" value="A-rhamnsds"/>
    <property type="match status" value="1"/>
</dbReference>
<evidence type="ECO:0000259" key="4">
    <source>
        <dbReference type="Pfam" id="PF05592"/>
    </source>
</evidence>
<dbReference type="InterPro" id="IPR012341">
    <property type="entry name" value="6hp_glycosidase-like_sf"/>
</dbReference>
<dbReference type="Gene3D" id="2.60.420.10">
    <property type="entry name" value="Maltose phosphorylase, domain 3"/>
    <property type="match status" value="1"/>
</dbReference>
<dbReference type="Gene3D" id="1.50.10.10">
    <property type="match status" value="1"/>
</dbReference>
<dbReference type="Proteomes" id="UP001493487">
    <property type="component" value="Unassembled WGS sequence"/>
</dbReference>
<dbReference type="Pfam" id="PF17389">
    <property type="entry name" value="Bac_rhamnosid6H"/>
    <property type="match status" value="1"/>
</dbReference>
<evidence type="ECO:0000259" key="6">
    <source>
        <dbReference type="Pfam" id="PF17389"/>
    </source>
</evidence>
<dbReference type="InterPro" id="IPR013737">
    <property type="entry name" value="Bac_rhamnosid_N"/>
</dbReference>
<evidence type="ECO:0000259" key="5">
    <source>
        <dbReference type="Pfam" id="PF08531"/>
    </source>
</evidence>
<keyword evidence="9" id="KW-1185">Reference proteome</keyword>
<evidence type="ECO:0000256" key="1">
    <source>
        <dbReference type="ARBA" id="ARBA00001445"/>
    </source>
</evidence>
<feature type="domain" description="Alpha-L-rhamnosidase C-terminal" evidence="7">
    <location>
        <begin position="768"/>
        <end position="837"/>
    </location>
</feature>
<keyword evidence="3 8" id="KW-0378">Hydrolase</keyword>
<feature type="domain" description="Alpha-L-rhamnosidase concanavalin-like" evidence="4">
    <location>
        <begin position="325"/>
        <end position="424"/>
    </location>
</feature>
<dbReference type="SUPFAM" id="SSF48208">
    <property type="entry name" value="Six-hairpin glycosidases"/>
    <property type="match status" value="1"/>
</dbReference>
<dbReference type="Pfam" id="PF05592">
    <property type="entry name" value="Bac_rhamnosid"/>
    <property type="match status" value="1"/>
</dbReference>
<name>A0ABV1KMZ0_9BACL</name>
<dbReference type="InterPro" id="IPR035396">
    <property type="entry name" value="Bac_rhamnosid6H"/>
</dbReference>
<dbReference type="InterPro" id="IPR016007">
    <property type="entry name" value="Alpha_rhamnosid"/>
</dbReference>
<dbReference type="Pfam" id="PF17390">
    <property type="entry name" value="Bac_rhamnosid_C"/>
    <property type="match status" value="1"/>
</dbReference>
<evidence type="ECO:0000313" key="9">
    <source>
        <dbReference type="Proteomes" id="UP001493487"/>
    </source>
</evidence>
<proteinExistence type="predicted"/>
<dbReference type="PANTHER" id="PTHR33307">
    <property type="entry name" value="ALPHA-RHAMNOSIDASE (EUROFUNG)"/>
    <property type="match status" value="1"/>
</dbReference>
<evidence type="ECO:0000313" key="8">
    <source>
        <dbReference type="EMBL" id="MEQ4481392.1"/>
    </source>
</evidence>
<gene>
    <name evidence="8" type="ORF">QJS35_03165</name>
</gene>
<accession>A0ABV1KMZ0</accession>
<dbReference type="InterPro" id="IPR008928">
    <property type="entry name" value="6-hairpin_glycosidase_sf"/>
</dbReference>
<feature type="domain" description="Alpha-L-rhamnosidase six-hairpin glycosidase" evidence="6">
    <location>
        <begin position="430"/>
        <end position="763"/>
    </location>
</feature>
<protein>
    <recommendedName>
        <fullName evidence="2">alpha-L-rhamnosidase</fullName>
        <ecNumber evidence="2">3.2.1.40</ecNumber>
    </recommendedName>
</protein>
<dbReference type="Pfam" id="PF25788">
    <property type="entry name" value="Ig_Rha78A_N"/>
    <property type="match status" value="1"/>
</dbReference>
<organism evidence="8 9">
    <name type="scientific">Cohnella silvisoli</name>
    <dbReference type="NCBI Taxonomy" id="2873699"/>
    <lineage>
        <taxon>Bacteria</taxon>
        <taxon>Bacillati</taxon>
        <taxon>Bacillota</taxon>
        <taxon>Bacilli</taxon>
        <taxon>Bacillales</taxon>
        <taxon>Paenibacillaceae</taxon>
        <taxon>Cohnella</taxon>
    </lineage>
</organism>
<dbReference type="GO" id="GO:0016787">
    <property type="term" value="F:hydrolase activity"/>
    <property type="evidence" value="ECO:0007669"/>
    <property type="project" value="UniProtKB-KW"/>
</dbReference>
<feature type="domain" description="Bacterial alpha-L-rhamnosidase N-terminal" evidence="5">
    <location>
        <begin position="148"/>
        <end position="314"/>
    </location>
</feature>
<evidence type="ECO:0000256" key="3">
    <source>
        <dbReference type="ARBA" id="ARBA00022801"/>
    </source>
</evidence>